<dbReference type="Pfam" id="PF01996">
    <property type="entry name" value="F420_ligase"/>
    <property type="match status" value="1"/>
</dbReference>
<name>A0ABS7Z088_9FIRM</name>
<dbReference type="PANTHER" id="PTHR47917:SF1">
    <property type="entry name" value="COENZYME F420:L-GLUTAMATE LIGASE"/>
    <property type="match status" value="1"/>
</dbReference>
<sequence length="391" mass="43272">MTRLIGTVAMGLRAPIVKKGDDLVQIVGDIVEKVAKEEVKLRDRDVVAVTESLLARSQGNYASIEQIAKDFANKFDNDEVAILFPILSRNRFSILLKAFALSGKKLHICLSYPSDEVGNLVMDEMDLFNSDVNAYTDVLSLEEFRKVAGDYKHIFTDMDYPEFYGEIAKNSEIHFLNNPVDALKFTDNILVASIHTRNVVKRQLVEAGAKKVLKLDEILTESVDGSGFNPDYGLLGSNLSTGNVVKLFPRNAQEFVEKIQKRLIAETGKHVEVMVYGDGAFKDPVGHIWELADPVVSPGFTSGLTGTPNELKLKYVADNDLSDLSSEEAAEEFKRLVRNKDKNTDSNKRLGTTPRQITDLLGSLSDLISGSGDKGTPIILIQGYFDNYSND</sequence>
<evidence type="ECO:0000259" key="1">
    <source>
        <dbReference type="Pfam" id="PF01996"/>
    </source>
</evidence>
<dbReference type="SUPFAM" id="SSF144010">
    <property type="entry name" value="CofE-like"/>
    <property type="match status" value="1"/>
</dbReference>
<gene>
    <name evidence="2" type="ORF">LDJ82_07580</name>
</gene>
<protein>
    <submittedName>
        <fullName evidence="2">Coenzyme F420-0:L-glutamate ligase</fullName>
    </submittedName>
</protein>
<dbReference type="InterPro" id="IPR002847">
    <property type="entry name" value="F420-0_gamma-glut_ligase-dom"/>
</dbReference>
<evidence type="ECO:0000313" key="2">
    <source>
        <dbReference type="EMBL" id="MCA2096749.1"/>
    </source>
</evidence>
<feature type="domain" description="Coenzyme F420:L-glutamate ligase-like" evidence="1">
    <location>
        <begin position="11"/>
        <end position="383"/>
    </location>
</feature>
<evidence type="ECO:0000313" key="3">
    <source>
        <dbReference type="Proteomes" id="UP001198374"/>
    </source>
</evidence>
<dbReference type="Gene3D" id="3.30.1330.100">
    <property type="entry name" value="CofE-like"/>
    <property type="match status" value="1"/>
</dbReference>
<dbReference type="EMBL" id="JAIWIY010000001">
    <property type="protein sequence ID" value="MCA2096749.1"/>
    <property type="molecule type" value="Genomic_DNA"/>
</dbReference>
<dbReference type="RefSeq" id="WP_209775033.1">
    <property type="nucleotide sequence ID" value="NZ_JAGGLO010000012.1"/>
</dbReference>
<dbReference type="PANTHER" id="PTHR47917">
    <property type="match status" value="1"/>
</dbReference>
<dbReference type="GO" id="GO:0016874">
    <property type="term" value="F:ligase activity"/>
    <property type="evidence" value="ECO:0007669"/>
    <property type="project" value="UniProtKB-KW"/>
</dbReference>
<keyword evidence="3" id="KW-1185">Reference proteome</keyword>
<comment type="caution">
    <text evidence="2">The sequence shown here is derived from an EMBL/GenBank/DDBJ whole genome shotgun (WGS) entry which is preliminary data.</text>
</comment>
<keyword evidence="2" id="KW-0436">Ligase</keyword>
<dbReference type="Proteomes" id="UP001198374">
    <property type="component" value="Unassembled WGS sequence"/>
</dbReference>
<proteinExistence type="predicted"/>
<organism evidence="2 3">
    <name type="scientific">Anaerococcus degeneri</name>
    <dbReference type="NCBI Taxonomy" id="361500"/>
    <lineage>
        <taxon>Bacteria</taxon>
        <taxon>Bacillati</taxon>
        <taxon>Bacillota</taxon>
        <taxon>Tissierellia</taxon>
        <taxon>Tissierellales</taxon>
        <taxon>Peptoniphilaceae</taxon>
        <taxon>Anaerococcus</taxon>
    </lineage>
</organism>
<reference evidence="3" key="1">
    <citation type="submission" date="2023-07" db="EMBL/GenBank/DDBJ databases">
        <title>FDA dAtabase for Regulatory Grade micrObial Sequences (FDA-ARGOS): Supporting development and validation of Infectious Disease Dx tests.</title>
        <authorList>
            <person name="Sproer C."/>
            <person name="Gronow S."/>
            <person name="Severitt S."/>
            <person name="Schroder I."/>
            <person name="Tallon L."/>
            <person name="Sadzewicz L."/>
            <person name="Zhao X."/>
            <person name="Boylan J."/>
            <person name="Ott S."/>
            <person name="Bowen H."/>
            <person name="Vavikolanu K."/>
            <person name="Hazen T."/>
            <person name="Aluvathingal J."/>
            <person name="Nadendla S."/>
            <person name="Lowell S."/>
            <person name="Myers T."/>
            <person name="Yan Y."/>
        </authorList>
    </citation>
    <scope>NUCLEOTIDE SEQUENCE [LARGE SCALE GENOMIC DNA]</scope>
    <source>
        <strain evidence="3">FDAARGOS_1538</strain>
    </source>
</reference>
<accession>A0ABS7Z088</accession>